<keyword evidence="2" id="KW-0812">Transmembrane</keyword>
<feature type="region of interest" description="Disordered" evidence="1">
    <location>
        <begin position="43"/>
        <end position="130"/>
    </location>
</feature>
<keyword evidence="2" id="KW-1133">Transmembrane helix</keyword>
<protein>
    <submittedName>
        <fullName evidence="3">Uncharacterized protein</fullName>
    </submittedName>
</protein>
<name>A0A069QIZ1_HOYLO</name>
<proteinExistence type="predicted"/>
<dbReference type="AlphaFoldDB" id="A0A069QIZ1"/>
<evidence type="ECO:0000313" key="4">
    <source>
        <dbReference type="Proteomes" id="UP000027442"/>
    </source>
</evidence>
<keyword evidence="2" id="KW-0472">Membrane</keyword>
<dbReference type="EMBL" id="JNGW01000044">
    <property type="protein sequence ID" value="KDR52813.1"/>
    <property type="molecule type" value="Genomic_DNA"/>
</dbReference>
<feature type="compositionally biased region" description="Basic and acidic residues" evidence="1">
    <location>
        <begin position="64"/>
        <end position="77"/>
    </location>
</feature>
<gene>
    <name evidence="3" type="ORF">HMPREF1991_01117</name>
</gene>
<organism evidence="3 4">
    <name type="scientific">Hoylesella loescheii DSM 19665 = JCM 12249 = ATCC 15930</name>
    <dbReference type="NCBI Taxonomy" id="1122985"/>
    <lineage>
        <taxon>Bacteria</taxon>
        <taxon>Pseudomonadati</taxon>
        <taxon>Bacteroidota</taxon>
        <taxon>Bacteroidia</taxon>
        <taxon>Bacteroidales</taxon>
        <taxon>Prevotellaceae</taxon>
        <taxon>Hoylesella</taxon>
    </lineage>
</organism>
<feature type="compositionally biased region" description="Basic and acidic residues" evidence="1">
    <location>
        <begin position="43"/>
        <end position="54"/>
    </location>
</feature>
<comment type="caution">
    <text evidence="3">The sequence shown here is derived from an EMBL/GenBank/DDBJ whole genome shotgun (WGS) entry which is preliminary data.</text>
</comment>
<dbReference type="Proteomes" id="UP000027442">
    <property type="component" value="Unassembled WGS sequence"/>
</dbReference>
<keyword evidence="4" id="KW-1185">Reference proteome</keyword>
<evidence type="ECO:0000256" key="1">
    <source>
        <dbReference type="SAM" id="MobiDB-lite"/>
    </source>
</evidence>
<reference evidence="3 4" key="1">
    <citation type="submission" date="2013-08" db="EMBL/GenBank/DDBJ databases">
        <authorList>
            <person name="Weinstock G."/>
            <person name="Sodergren E."/>
            <person name="Wylie T."/>
            <person name="Fulton L."/>
            <person name="Fulton R."/>
            <person name="Fronick C."/>
            <person name="O'Laughlin M."/>
            <person name="Godfrey J."/>
            <person name="Miner T."/>
            <person name="Herter B."/>
            <person name="Appelbaum E."/>
            <person name="Cordes M."/>
            <person name="Lek S."/>
            <person name="Wollam A."/>
            <person name="Pepin K.H."/>
            <person name="Palsikar V.B."/>
            <person name="Mitreva M."/>
            <person name="Wilson R.K."/>
        </authorList>
    </citation>
    <scope>NUCLEOTIDE SEQUENCE [LARGE SCALE GENOMIC DNA]</scope>
    <source>
        <strain evidence="3 4">ATCC 15930</strain>
    </source>
</reference>
<dbReference type="HOGENOM" id="CLU_2234093_0_0_10"/>
<evidence type="ECO:0000256" key="2">
    <source>
        <dbReference type="SAM" id="Phobius"/>
    </source>
</evidence>
<feature type="compositionally biased region" description="Basic and acidic residues" evidence="1">
    <location>
        <begin position="100"/>
        <end position="116"/>
    </location>
</feature>
<feature type="transmembrane region" description="Helical" evidence="2">
    <location>
        <begin position="16"/>
        <end position="37"/>
    </location>
</feature>
<accession>A0A069QIZ1</accession>
<evidence type="ECO:0000313" key="3">
    <source>
        <dbReference type="EMBL" id="KDR52813.1"/>
    </source>
</evidence>
<feature type="compositionally biased region" description="Polar residues" evidence="1">
    <location>
        <begin position="82"/>
        <end position="91"/>
    </location>
</feature>
<sequence length="130" mass="14829">MARSRNVAGKTPRGCLYIILIVVAFMSIIFLFSPFILKRMEKHVKSEKQKTEIKRSKKKKKRKISDYQVKKQNKDQGHAVSEVSSSGKPEQVVEENNSDISKEECASEEKISDMKQNETTTTNEGAEFSE</sequence>
<dbReference type="PATRIC" id="fig|1122985.7.peg.1161"/>